<name>A0ABY6LAV5_9ARAC</name>
<dbReference type="InterPro" id="IPR038727">
    <property type="entry name" value="NadR/Ttd14_AAA_dom"/>
</dbReference>
<dbReference type="EMBL" id="CP092876">
    <property type="protein sequence ID" value="UYV76590.1"/>
    <property type="molecule type" value="Genomic_DNA"/>
</dbReference>
<dbReference type="Gene3D" id="3.30.420.10">
    <property type="entry name" value="Ribonuclease H-like superfamily/Ribonuclease H"/>
    <property type="match status" value="1"/>
</dbReference>
<proteinExistence type="predicted"/>
<dbReference type="Pfam" id="PF13521">
    <property type="entry name" value="AAA_28"/>
    <property type="match status" value="1"/>
</dbReference>
<dbReference type="PANTHER" id="PTHR34932:SF1">
    <property type="entry name" value="TRPL TRANSLOCATION DEFECT PROTEIN 14"/>
    <property type="match status" value="1"/>
</dbReference>
<dbReference type="PANTHER" id="PTHR34932">
    <property type="entry name" value="TRPL TRANSLOCATION DEFECT PROTEIN 14"/>
    <property type="match status" value="1"/>
</dbReference>
<reference evidence="2 3" key="1">
    <citation type="submission" date="2022-01" db="EMBL/GenBank/DDBJ databases">
        <title>A chromosomal length assembly of Cordylochernes scorpioides.</title>
        <authorList>
            <person name="Zeh D."/>
            <person name="Zeh J."/>
        </authorList>
    </citation>
    <scope>NUCLEOTIDE SEQUENCE [LARGE SCALE GENOMIC DNA]</scope>
    <source>
        <strain evidence="2">IN4F17</strain>
        <tissue evidence="2">Whole Body</tissue>
    </source>
</reference>
<dbReference type="InterPro" id="IPR036397">
    <property type="entry name" value="RNaseH_sf"/>
</dbReference>
<gene>
    <name evidence="2" type="ORF">LAZ67_14001319</name>
</gene>
<dbReference type="Proteomes" id="UP001235939">
    <property type="component" value="Chromosome 14"/>
</dbReference>
<feature type="non-terminal residue" evidence="2">
    <location>
        <position position="534"/>
    </location>
</feature>
<dbReference type="SUPFAM" id="SSF52540">
    <property type="entry name" value="P-loop containing nucleoside triphosphate hydrolases"/>
    <property type="match status" value="1"/>
</dbReference>
<sequence>MEAPLKDCTTLEQRAVIRFLNAEGIQTSQICQRMKNIYGVLFLHDNARPLTSCKNVSTIIKLGFEVVKHPAYSPDLAPSDYFLFGLLKKELKGKRFDSDEDVQKVVQDFFTRFLRVPIKRIIKMEISNTNKIVHRVVLSGGPCAGKTQGQNALCNFYEKLGWKVYRVPETATVLLGGGVKFADLGPKEAARFQNNLLKTMMCIEDTFFQLAQDSGQNCLVICDRGTLCSSAYLSKDEWQNILLQNNLTLEDMRDKRYDQIVHLVSAAEGAEQFYSLENNKCRTEGLELARLMEQRAREVWKGHPCLDIIDNSTNFPGKIDRLICAVAGRTGVTIISEAKIKEGIFVGPQIRELQQDGNFQNSLNEVEAAAWNSFRNVCKNFLGSVKVENYRDIVNDLLLSYKALGCNMSLKIHFLHSHLDFFPDNLGAVSDEHGERFHQAISSMEKRYRSKWSPAMLADDCWALKRDLPQAKLKAEGFSFGDIELKARVMGPDRENLERSFNTLLSLRFRSSLNDEELVVSIENQPGSLRELLL</sequence>
<evidence type="ECO:0000313" key="2">
    <source>
        <dbReference type="EMBL" id="UYV76590.1"/>
    </source>
</evidence>
<protein>
    <submittedName>
        <fullName evidence="2">Unc-132</fullName>
    </submittedName>
</protein>
<accession>A0ABY6LAV5</accession>
<dbReference type="Gene3D" id="3.40.50.300">
    <property type="entry name" value="P-loop containing nucleotide triphosphate hydrolases"/>
    <property type="match status" value="1"/>
</dbReference>
<organism evidence="2 3">
    <name type="scientific">Cordylochernes scorpioides</name>
    <dbReference type="NCBI Taxonomy" id="51811"/>
    <lineage>
        <taxon>Eukaryota</taxon>
        <taxon>Metazoa</taxon>
        <taxon>Ecdysozoa</taxon>
        <taxon>Arthropoda</taxon>
        <taxon>Chelicerata</taxon>
        <taxon>Arachnida</taxon>
        <taxon>Pseudoscorpiones</taxon>
        <taxon>Cheliferoidea</taxon>
        <taxon>Chernetidae</taxon>
        <taxon>Cordylochernes</taxon>
    </lineage>
</organism>
<feature type="domain" description="NadR/Ttd14 AAA" evidence="1">
    <location>
        <begin position="135"/>
        <end position="314"/>
    </location>
</feature>
<keyword evidence="3" id="KW-1185">Reference proteome</keyword>
<dbReference type="InterPro" id="IPR027417">
    <property type="entry name" value="P-loop_NTPase"/>
</dbReference>
<evidence type="ECO:0000259" key="1">
    <source>
        <dbReference type="Pfam" id="PF13521"/>
    </source>
</evidence>
<dbReference type="InterPro" id="IPR053227">
    <property type="entry name" value="TRPL-trafficking_regulator"/>
</dbReference>
<evidence type="ECO:0000313" key="3">
    <source>
        <dbReference type="Proteomes" id="UP001235939"/>
    </source>
</evidence>